<accession>A0ABQ1JEG6</accession>
<protein>
    <recommendedName>
        <fullName evidence="1">Exodeoxyribonuclease X-like C-terminal domain-containing protein</fullName>
    </recommendedName>
</protein>
<organism evidence="2 3">
    <name type="scientific">Shewanella inventionis</name>
    <dbReference type="NCBI Taxonomy" id="1738770"/>
    <lineage>
        <taxon>Bacteria</taxon>
        <taxon>Pseudomonadati</taxon>
        <taxon>Pseudomonadota</taxon>
        <taxon>Gammaproteobacteria</taxon>
        <taxon>Alteromonadales</taxon>
        <taxon>Shewanellaceae</taxon>
        <taxon>Shewanella</taxon>
    </lineage>
</organism>
<dbReference type="EMBL" id="BMII01000024">
    <property type="protein sequence ID" value="GGB66460.1"/>
    <property type="molecule type" value="Genomic_DNA"/>
</dbReference>
<feature type="domain" description="Exodeoxyribonuclease X-like C-terminal" evidence="1">
    <location>
        <begin position="114"/>
        <end position="137"/>
    </location>
</feature>
<gene>
    <name evidence="2" type="ORF">GCM10011607_28860</name>
</gene>
<comment type="caution">
    <text evidence="2">The sequence shown here is derived from an EMBL/GenBank/DDBJ whole genome shotgun (WGS) entry which is preliminary data.</text>
</comment>
<dbReference type="Pfam" id="PF20600">
    <property type="entry name" value="ExoX-like_C"/>
    <property type="match status" value="1"/>
</dbReference>
<proteinExistence type="predicted"/>
<reference evidence="3" key="1">
    <citation type="journal article" date="2019" name="Int. J. Syst. Evol. Microbiol.">
        <title>The Global Catalogue of Microorganisms (GCM) 10K type strain sequencing project: providing services to taxonomists for standard genome sequencing and annotation.</title>
        <authorList>
            <consortium name="The Broad Institute Genomics Platform"/>
            <consortium name="The Broad Institute Genome Sequencing Center for Infectious Disease"/>
            <person name="Wu L."/>
            <person name="Ma J."/>
        </authorList>
    </citation>
    <scope>NUCLEOTIDE SEQUENCE [LARGE SCALE GENOMIC DNA]</scope>
    <source>
        <strain evidence="3">CGMCC 1.15339</strain>
    </source>
</reference>
<evidence type="ECO:0000313" key="2">
    <source>
        <dbReference type="EMBL" id="GGB66460.1"/>
    </source>
</evidence>
<sequence length="178" mass="20431">MTITGFKPTIKGKLIQFVEVYMLHFNQIPVASYVCGQSARNQGSYKLMCYTSKQNNGKREMPDARRLSFLAYDKTTSEEMAINRLIKMGLSQRNDAIHVFDNHIFNAETIKLPFGKYKGLLLEDVYLKDPSYIAWLAGTVKPTSLVNRCIQLQCSKWTISKQPDPVIEFRNRNNKQVA</sequence>
<dbReference type="Proteomes" id="UP000617555">
    <property type="component" value="Unassembled WGS sequence"/>
</dbReference>
<evidence type="ECO:0000313" key="3">
    <source>
        <dbReference type="Proteomes" id="UP000617555"/>
    </source>
</evidence>
<name>A0ABQ1JEG6_9GAMM</name>
<evidence type="ECO:0000259" key="1">
    <source>
        <dbReference type="Pfam" id="PF20600"/>
    </source>
</evidence>
<keyword evidence="3" id="KW-1185">Reference proteome</keyword>
<dbReference type="InterPro" id="IPR046768">
    <property type="entry name" value="ExoX-like_C"/>
</dbReference>